<organism evidence="2 3">
    <name type="scientific">Drosophila rubida</name>
    <dbReference type="NCBI Taxonomy" id="30044"/>
    <lineage>
        <taxon>Eukaryota</taxon>
        <taxon>Metazoa</taxon>
        <taxon>Ecdysozoa</taxon>
        <taxon>Arthropoda</taxon>
        <taxon>Hexapoda</taxon>
        <taxon>Insecta</taxon>
        <taxon>Pterygota</taxon>
        <taxon>Neoptera</taxon>
        <taxon>Endopterygota</taxon>
        <taxon>Diptera</taxon>
        <taxon>Brachycera</taxon>
        <taxon>Muscomorpha</taxon>
        <taxon>Ephydroidea</taxon>
        <taxon>Drosophilidae</taxon>
        <taxon>Drosophila</taxon>
    </lineage>
</organism>
<dbReference type="EMBL" id="JAJJHW010000095">
    <property type="protein sequence ID" value="KAH8387652.1"/>
    <property type="molecule type" value="Genomic_DNA"/>
</dbReference>
<keyword evidence="3" id="KW-1185">Reference proteome</keyword>
<feature type="region of interest" description="Disordered" evidence="1">
    <location>
        <begin position="1"/>
        <end position="104"/>
    </location>
</feature>
<name>A0AAD4KBU3_9MUSC</name>
<reference evidence="2" key="1">
    <citation type="journal article" date="2021" name="Mol. Ecol. Resour.">
        <title>Phylogenomic analyses of the genus Drosophila reveals genomic signals of climate adaptation.</title>
        <authorList>
            <person name="Li F."/>
            <person name="Rane R.V."/>
            <person name="Luria V."/>
            <person name="Xiong Z."/>
            <person name="Chen J."/>
            <person name="Li Z."/>
            <person name="Catullo R.A."/>
            <person name="Griffin P.C."/>
            <person name="Schiffer M."/>
            <person name="Pearce S."/>
            <person name="Lee S.F."/>
            <person name="McElroy K."/>
            <person name="Stocker A."/>
            <person name="Shirriffs J."/>
            <person name="Cockerell F."/>
            <person name="Coppin C."/>
            <person name="Sgro C.M."/>
            <person name="Karger A."/>
            <person name="Cain J.W."/>
            <person name="Weber J.A."/>
            <person name="Santpere G."/>
            <person name="Kirschner M.W."/>
            <person name="Hoffmann A.A."/>
            <person name="Oakeshott J.G."/>
            <person name="Zhang G."/>
        </authorList>
    </citation>
    <scope>NUCLEOTIDE SEQUENCE</scope>
    <source>
        <strain evidence="2">BGI-SZ-2011g</strain>
    </source>
</reference>
<feature type="compositionally biased region" description="Basic and acidic residues" evidence="1">
    <location>
        <begin position="75"/>
        <end position="85"/>
    </location>
</feature>
<proteinExistence type="predicted"/>
<sequence length="104" mass="11231">MTPSPTPPPPPPTATQPLQPPPPVGQNIAPTGAFPGKSTNTLRKQHTPRMTFDFSISIGSLTPGWNDPPPISADAVRRPRLDLRKRVAHPMNEPPSQLQPQPPL</sequence>
<dbReference type="AlphaFoldDB" id="A0AAD4KBU3"/>
<gene>
    <name evidence="2" type="ORF">KR093_008547</name>
</gene>
<feature type="compositionally biased region" description="Pro residues" evidence="1">
    <location>
        <begin position="1"/>
        <end position="24"/>
    </location>
</feature>
<dbReference type="Proteomes" id="UP001200034">
    <property type="component" value="Unassembled WGS sequence"/>
</dbReference>
<evidence type="ECO:0000313" key="3">
    <source>
        <dbReference type="Proteomes" id="UP001200034"/>
    </source>
</evidence>
<evidence type="ECO:0000313" key="2">
    <source>
        <dbReference type="EMBL" id="KAH8387652.1"/>
    </source>
</evidence>
<accession>A0AAD4KBU3</accession>
<comment type="caution">
    <text evidence="2">The sequence shown here is derived from an EMBL/GenBank/DDBJ whole genome shotgun (WGS) entry which is preliminary data.</text>
</comment>
<evidence type="ECO:0000256" key="1">
    <source>
        <dbReference type="SAM" id="MobiDB-lite"/>
    </source>
</evidence>
<protein>
    <submittedName>
        <fullName evidence="2">Uncharacterized protein</fullName>
    </submittedName>
</protein>
<feature type="compositionally biased region" description="Low complexity" evidence="1">
    <location>
        <begin position="94"/>
        <end position="104"/>
    </location>
</feature>